<dbReference type="InterPro" id="IPR040335">
    <property type="entry name" value="MVB12A"/>
</dbReference>
<dbReference type="InterPro" id="IPR018798">
    <property type="entry name" value="MVB12A/B"/>
</dbReference>
<dbReference type="GO" id="GO:0017124">
    <property type="term" value="F:SH3 domain binding"/>
    <property type="evidence" value="ECO:0007669"/>
    <property type="project" value="UniProtKB-KW"/>
</dbReference>
<comment type="similarity">
    <text evidence="3">Belongs to the MVB12 family.</text>
</comment>
<feature type="domain" description="UMA" evidence="15">
    <location>
        <begin position="292"/>
        <end position="340"/>
    </location>
</feature>
<evidence type="ECO:0000256" key="1">
    <source>
        <dbReference type="ARBA" id="ARBA00004496"/>
    </source>
</evidence>
<dbReference type="eggNOG" id="KOG4000">
    <property type="taxonomic scope" value="Eukaryota"/>
</dbReference>
<dbReference type="GO" id="GO:0000813">
    <property type="term" value="C:ESCRT I complex"/>
    <property type="evidence" value="ECO:0007669"/>
    <property type="project" value="InterPro"/>
</dbReference>
<evidence type="ECO:0000256" key="5">
    <source>
        <dbReference type="ARBA" id="ARBA00022448"/>
    </source>
</evidence>
<keyword evidence="5" id="KW-0813">Transport</keyword>
<name>T1J7R7_STRMM</name>
<dbReference type="FunFam" id="2.100.10.50:FF:000002">
    <property type="entry name" value="Multivesicular body subunit 12B"/>
    <property type="match status" value="1"/>
</dbReference>
<keyword evidence="18" id="KW-1185">Reference proteome</keyword>
<evidence type="ECO:0000313" key="17">
    <source>
        <dbReference type="EnsemblMetazoa" id="SMAR009722-PA"/>
    </source>
</evidence>
<evidence type="ECO:0000259" key="16">
    <source>
        <dbReference type="PROSITE" id="PS51498"/>
    </source>
</evidence>
<evidence type="ECO:0000256" key="9">
    <source>
        <dbReference type="ARBA" id="ARBA00023036"/>
    </source>
</evidence>
<evidence type="ECO:0000256" key="4">
    <source>
        <dbReference type="ARBA" id="ARBA00017653"/>
    </source>
</evidence>
<feature type="compositionally biased region" description="Low complexity" evidence="14">
    <location>
        <begin position="262"/>
        <end position="281"/>
    </location>
</feature>
<dbReference type="PANTHER" id="PTHR31612:SF2">
    <property type="entry name" value="MULTIVESICULAR BODY SUBUNIT 12A"/>
    <property type="match status" value="1"/>
</dbReference>
<evidence type="ECO:0000313" key="18">
    <source>
        <dbReference type="Proteomes" id="UP000014500"/>
    </source>
</evidence>
<keyword evidence="7" id="KW-0967">Endosome</keyword>
<evidence type="ECO:0000256" key="3">
    <source>
        <dbReference type="ARBA" id="ARBA00010432"/>
    </source>
</evidence>
<evidence type="ECO:0000256" key="11">
    <source>
        <dbReference type="ARBA" id="ARBA00033002"/>
    </source>
</evidence>
<accession>T1J7R7</accession>
<dbReference type="HOGENOM" id="CLU_064823_0_0_1"/>
<evidence type="ECO:0000256" key="8">
    <source>
        <dbReference type="ARBA" id="ARBA00022927"/>
    </source>
</evidence>
<evidence type="ECO:0000259" key="15">
    <source>
        <dbReference type="PROSITE" id="PS51497"/>
    </source>
</evidence>
<dbReference type="EMBL" id="JH431939">
    <property type="status" value="NOT_ANNOTATED_CDS"/>
    <property type="molecule type" value="Genomic_DNA"/>
</dbReference>
<evidence type="ECO:0000256" key="10">
    <source>
        <dbReference type="ARBA" id="ARBA00023136"/>
    </source>
</evidence>
<evidence type="ECO:0000256" key="2">
    <source>
        <dbReference type="ARBA" id="ARBA00004633"/>
    </source>
</evidence>
<dbReference type="GO" id="GO:0046755">
    <property type="term" value="P:viral budding"/>
    <property type="evidence" value="ECO:0007669"/>
    <property type="project" value="TreeGrafter"/>
</dbReference>
<dbReference type="GO" id="GO:0042058">
    <property type="term" value="P:regulation of epidermal growth factor receptor signaling pathway"/>
    <property type="evidence" value="ECO:0007669"/>
    <property type="project" value="TreeGrafter"/>
</dbReference>
<reference evidence="18" key="1">
    <citation type="submission" date="2011-05" db="EMBL/GenBank/DDBJ databases">
        <authorList>
            <person name="Richards S.R."/>
            <person name="Qu J."/>
            <person name="Jiang H."/>
            <person name="Jhangiani S.N."/>
            <person name="Agravi P."/>
            <person name="Goodspeed R."/>
            <person name="Gross S."/>
            <person name="Mandapat C."/>
            <person name="Jackson L."/>
            <person name="Mathew T."/>
            <person name="Pu L."/>
            <person name="Thornton R."/>
            <person name="Saada N."/>
            <person name="Wilczek-Boney K.B."/>
            <person name="Lee S."/>
            <person name="Kovar C."/>
            <person name="Wu Y."/>
            <person name="Scherer S.E."/>
            <person name="Worley K.C."/>
            <person name="Muzny D.M."/>
            <person name="Gibbs R."/>
        </authorList>
    </citation>
    <scope>NUCLEOTIDE SEQUENCE</scope>
    <source>
        <strain evidence="18">Brora</strain>
    </source>
</reference>
<dbReference type="PANTHER" id="PTHR31612">
    <property type="entry name" value="MULTIVESICULAR BODY SUBUNIT 12A"/>
    <property type="match status" value="1"/>
</dbReference>
<comment type="subcellular location">
    <subcellularLocation>
        <location evidence="1">Cytoplasm</location>
    </subcellularLocation>
    <subcellularLocation>
        <location evidence="2">Late endosome membrane</location>
        <topology evidence="2">Peripheral membrane protein</topology>
    </subcellularLocation>
</comment>
<dbReference type="PROSITE" id="PS51498">
    <property type="entry name" value="MABP"/>
    <property type="match status" value="1"/>
</dbReference>
<evidence type="ECO:0000256" key="14">
    <source>
        <dbReference type="SAM" id="MobiDB-lite"/>
    </source>
</evidence>
<dbReference type="PhylomeDB" id="T1J7R7"/>
<dbReference type="OMA" id="TRYLCIS"/>
<sequence length="348" mass="38470">MRDLWNALPDNRPITAICVVEEPMKCPPGFSVVSRTYDQDTDADLWKDGFFGRKITRYLCISKTEGQTQYIVEDIAVINEKEPPPEGFTLLSHTLDTEQKAMRKKQLCYKLVSRKDATQAVTDVIVLSKIKKAPQGFTLSGELNSLLICYKTGPVPTNNSNTMSRSYTGTLPYSTSPAVAPAPMGPPPPVPQSLPYPVNPYASSQVNSLYPLNAINQLRQTGPTNAAVQQATPNQQTLNQMLGGMTWPGSLERSTPPPVPNMSSSYVQSPSSPMRSNTSTLSTSSLLSNYGLDGIPFELNPKYKDLQLLRDFNIPKLPNKSAADLEAEYTYDFSSERQAQQRIPRDLQ</sequence>
<dbReference type="Gene3D" id="2.100.10.50">
    <property type="match status" value="1"/>
</dbReference>
<reference evidence="17" key="2">
    <citation type="submission" date="2015-02" db="UniProtKB">
        <authorList>
            <consortium name="EnsemblMetazoa"/>
        </authorList>
    </citation>
    <scope>IDENTIFICATION</scope>
</reference>
<dbReference type="GO" id="GO:0019075">
    <property type="term" value="P:virus maturation"/>
    <property type="evidence" value="ECO:0007669"/>
    <property type="project" value="TreeGrafter"/>
</dbReference>
<evidence type="ECO:0000256" key="7">
    <source>
        <dbReference type="ARBA" id="ARBA00022753"/>
    </source>
</evidence>
<protein>
    <recommendedName>
        <fullName evidence="4">Multivesicular body subunit 12A</fullName>
    </recommendedName>
    <alternativeName>
        <fullName evidence="12">ESCRT-I complex subunit MVB12A</fullName>
    </alternativeName>
    <alternativeName>
        <fullName evidence="11">Protein FAM125A</fullName>
    </alternativeName>
</protein>
<dbReference type="Pfam" id="PF10240">
    <property type="entry name" value="DUF2464"/>
    <property type="match status" value="1"/>
</dbReference>
<dbReference type="GO" id="GO:0031902">
    <property type="term" value="C:late endosome membrane"/>
    <property type="evidence" value="ECO:0007669"/>
    <property type="project" value="UniProtKB-SubCell"/>
</dbReference>
<keyword evidence="6" id="KW-0963">Cytoplasm</keyword>
<dbReference type="EnsemblMetazoa" id="SMAR009722-RA">
    <property type="protein sequence ID" value="SMAR009722-PA"/>
    <property type="gene ID" value="SMAR009722"/>
</dbReference>
<dbReference type="GO" id="GO:0032801">
    <property type="term" value="P:receptor catabolic process"/>
    <property type="evidence" value="ECO:0007669"/>
    <property type="project" value="TreeGrafter"/>
</dbReference>
<evidence type="ECO:0000256" key="13">
    <source>
        <dbReference type="ARBA" id="ARBA00053101"/>
    </source>
</evidence>
<dbReference type="Proteomes" id="UP000014500">
    <property type="component" value="Unassembled WGS sequence"/>
</dbReference>
<feature type="region of interest" description="Disordered" evidence="14">
    <location>
        <begin position="248"/>
        <end position="281"/>
    </location>
</feature>
<dbReference type="InterPro" id="IPR023341">
    <property type="entry name" value="MABP"/>
</dbReference>
<evidence type="ECO:0000256" key="6">
    <source>
        <dbReference type="ARBA" id="ARBA00022490"/>
    </source>
</evidence>
<keyword evidence="9" id="KW-0729">SH3-binding</keyword>
<dbReference type="AlphaFoldDB" id="T1J7R7"/>
<dbReference type="STRING" id="126957.T1J7R7"/>
<dbReference type="GO" id="GO:0005829">
    <property type="term" value="C:cytosol"/>
    <property type="evidence" value="ECO:0007669"/>
    <property type="project" value="TreeGrafter"/>
</dbReference>
<feature type="domain" description="MABP" evidence="16">
    <location>
        <begin position="11"/>
        <end position="154"/>
    </location>
</feature>
<comment type="function">
    <text evidence="13">Component of the ESCRT-I complex, a regulator of vesicular trafficking process. Required for the sorting of endocytic ubiquitinated cargos into multivesicular bodies.</text>
</comment>
<keyword evidence="8" id="KW-0653">Protein transport</keyword>
<proteinExistence type="inferred from homology"/>
<dbReference type="PROSITE" id="PS51497">
    <property type="entry name" value="UMA"/>
    <property type="match status" value="1"/>
</dbReference>
<dbReference type="GO" id="GO:0015031">
    <property type="term" value="P:protein transport"/>
    <property type="evidence" value="ECO:0007669"/>
    <property type="project" value="UniProtKB-KW"/>
</dbReference>
<evidence type="ECO:0000256" key="12">
    <source>
        <dbReference type="ARBA" id="ARBA00033024"/>
    </source>
</evidence>
<dbReference type="GO" id="GO:0032510">
    <property type="term" value="P:endosome to lysosome transport via multivesicular body sorting pathway"/>
    <property type="evidence" value="ECO:0007669"/>
    <property type="project" value="TreeGrafter"/>
</dbReference>
<keyword evidence="10" id="KW-0472">Membrane</keyword>
<dbReference type="InterPro" id="IPR023340">
    <property type="entry name" value="UMA"/>
</dbReference>
<organism evidence="17 18">
    <name type="scientific">Strigamia maritima</name>
    <name type="common">European centipede</name>
    <name type="synonym">Geophilus maritimus</name>
    <dbReference type="NCBI Taxonomy" id="126957"/>
    <lineage>
        <taxon>Eukaryota</taxon>
        <taxon>Metazoa</taxon>
        <taxon>Ecdysozoa</taxon>
        <taxon>Arthropoda</taxon>
        <taxon>Myriapoda</taxon>
        <taxon>Chilopoda</taxon>
        <taxon>Pleurostigmophora</taxon>
        <taxon>Geophilomorpha</taxon>
        <taxon>Linotaeniidae</taxon>
        <taxon>Strigamia</taxon>
    </lineage>
</organism>